<accession>A0A0E0A079</accession>
<feature type="compositionally biased region" description="Low complexity" evidence="1">
    <location>
        <begin position="153"/>
        <end position="168"/>
    </location>
</feature>
<feature type="region of interest" description="Disordered" evidence="1">
    <location>
        <begin position="1"/>
        <end position="25"/>
    </location>
</feature>
<proteinExistence type="predicted"/>
<sequence length="263" mass="28264">MVVTKMRWADDGGEADDDDDLRLPGAGRRSPSLGILAFEAASTMTKLLSLHRSLSEKEVARLRSNTMRAAGVEYLSSTDQAFLLRLACAEAVAALDAAAAAVARLGARCGLDFAGPRDSLRATSLRKFSSSSTRRSAARVWLLSSLPSIVPSAGAQSRSSYSSATPPSTVNHNGDRRRTHETETTGSMVASGSGVWARSWGVAASAAAAEAEHQVKRRLLLDVVVGQRAAVFQLLPREDEPLLIRRDPCKNLSSRQWVEMMIN</sequence>
<feature type="region of interest" description="Disordered" evidence="1">
    <location>
        <begin position="153"/>
        <end position="188"/>
    </location>
</feature>
<dbReference type="AlphaFoldDB" id="A0A0E0A079"/>
<reference evidence="3" key="2">
    <citation type="submission" date="2018-05" db="EMBL/GenBank/DDBJ databases">
        <title>OgluRS3 (Oryza glumaepatula Reference Sequence Version 3).</title>
        <authorList>
            <person name="Zhang J."/>
            <person name="Kudrna D."/>
            <person name="Lee S."/>
            <person name="Talag J."/>
            <person name="Welchert J."/>
            <person name="Wing R.A."/>
        </authorList>
    </citation>
    <scope>NUCLEOTIDE SEQUENCE [LARGE SCALE GENOMIC DNA]</scope>
</reference>
<dbReference type="PANTHER" id="PTHR31371">
    <property type="entry name" value="BNAC09G50660D PROTEIN"/>
    <property type="match status" value="1"/>
</dbReference>
<feature type="domain" description="DUF3475" evidence="2">
    <location>
        <begin position="35"/>
        <end position="90"/>
    </location>
</feature>
<reference evidence="3" key="1">
    <citation type="submission" date="2015-04" db="UniProtKB">
        <authorList>
            <consortium name="EnsemblPlants"/>
        </authorList>
    </citation>
    <scope>IDENTIFICATION</scope>
</reference>
<dbReference type="HOGENOM" id="CLU_1059158_0_0_1"/>
<dbReference type="PANTHER" id="PTHR31371:SF13">
    <property type="entry name" value="OS05G0457600 PROTEIN"/>
    <property type="match status" value="1"/>
</dbReference>
<evidence type="ECO:0000313" key="3">
    <source>
        <dbReference type="EnsemblPlants" id="OGLUM05G20120.1"/>
    </source>
</evidence>
<dbReference type="GO" id="GO:0045927">
    <property type="term" value="P:positive regulation of growth"/>
    <property type="evidence" value="ECO:0007669"/>
    <property type="project" value="InterPro"/>
</dbReference>
<dbReference type="EnsemblPlants" id="OGLUM05G20120.1">
    <property type="protein sequence ID" value="OGLUM05G20120.1"/>
    <property type="gene ID" value="OGLUM05G20120"/>
</dbReference>
<dbReference type="Gramene" id="OGLUM05G20120.1">
    <property type="protein sequence ID" value="OGLUM05G20120.1"/>
    <property type="gene ID" value="OGLUM05G20120"/>
</dbReference>
<evidence type="ECO:0000259" key="2">
    <source>
        <dbReference type="Pfam" id="PF11961"/>
    </source>
</evidence>
<evidence type="ECO:0000313" key="4">
    <source>
        <dbReference type="Proteomes" id="UP000026961"/>
    </source>
</evidence>
<dbReference type="eggNOG" id="ENOG502QT5A">
    <property type="taxonomic scope" value="Eukaryota"/>
</dbReference>
<dbReference type="Proteomes" id="UP000026961">
    <property type="component" value="Chromosome 5"/>
</dbReference>
<dbReference type="InterPro" id="IPR021864">
    <property type="entry name" value="DUF3475"/>
</dbReference>
<evidence type="ECO:0000256" key="1">
    <source>
        <dbReference type="SAM" id="MobiDB-lite"/>
    </source>
</evidence>
<feature type="compositionally biased region" description="Acidic residues" evidence="1">
    <location>
        <begin position="11"/>
        <end position="20"/>
    </location>
</feature>
<keyword evidence="4" id="KW-1185">Reference proteome</keyword>
<feature type="compositionally biased region" description="Basic and acidic residues" evidence="1">
    <location>
        <begin position="173"/>
        <end position="183"/>
    </location>
</feature>
<name>A0A0E0A079_9ORYZ</name>
<dbReference type="STRING" id="40148.A0A0E0A079"/>
<dbReference type="Pfam" id="PF11961">
    <property type="entry name" value="DUF3475"/>
    <property type="match status" value="1"/>
</dbReference>
<protein>
    <recommendedName>
        <fullName evidence="2">DUF3475 domain-containing protein</fullName>
    </recommendedName>
</protein>
<organism evidence="3">
    <name type="scientific">Oryza glumipatula</name>
    <dbReference type="NCBI Taxonomy" id="40148"/>
    <lineage>
        <taxon>Eukaryota</taxon>
        <taxon>Viridiplantae</taxon>
        <taxon>Streptophyta</taxon>
        <taxon>Embryophyta</taxon>
        <taxon>Tracheophyta</taxon>
        <taxon>Spermatophyta</taxon>
        <taxon>Magnoliopsida</taxon>
        <taxon>Liliopsida</taxon>
        <taxon>Poales</taxon>
        <taxon>Poaceae</taxon>
        <taxon>BOP clade</taxon>
        <taxon>Oryzoideae</taxon>
        <taxon>Oryzeae</taxon>
        <taxon>Oryzinae</taxon>
        <taxon>Oryza</taxon>
    </lineage>
</organism>